<dbReference type="PRINTS" id="PR00086">
    <property type="entry name" value="LLDHDRGNASE"/>
</dbReference>
<protein>
    <recommendedName>
        <fullName evidence="8">L-lactate dehydrogenase</fullName>
    </recommendedName>
</protein>
<evidence type="ECO:0000256" key="3">
    <source>
        <dbReference type="RuleBase" id="RU003369"/>
    </source>
</evidence>
<dbReference type="OrthoDB" id="5405561at2759"/>
<gene>
    <name evidence="6" type="ORF">CINC_LOCUS710</name>
</gene>
<dbReference type="Gene3D" id="3.90.110.10">
    <property type="entry name" value="Lactate dehydrogenase/glycoside hydrolase, family 4, C-terminal"/>
    <property type="match status" value="1"/>
</dbReference>
<dbReference type="InterPro" id="IPR001557">
    <property type="entry name" value="L-lactate/malate_DH"/>
</dbReference>
<dbReference type="Pfam" id="PF02866">
    <property type="entry name" value="Ldh_1_C"/>
    <property type="match status" value="1"/>
</dbReference>
<dbReference type="InterPro" id="IPR001236">
    <property type="entry name" value="Lactate/malate_DH_N"/>
</dbReference>
<reference evidence="6" key="1">
    <citation type="submission" date="2021-12" db="EMBL/GenBank/DDBJ databases">
        <authorList>
            <person name="King R."/>
        </authorList>
    </citation>
    <scope>NUCLEOTIDE SEQUENCE</scope>
</reference>
<dbReference type="PANTHER" id="PTHR43128:SF16">
    <property type="entry name" value="L-LACTATE DEHYDROGENASE"/>
    <property type="match status" value="1"/>
</dbReference>
<keyword evidence="1 3" id="KW-0560">Oxidoreductase</keyword>
<dbReference type="InterPro" id="IPR015955">
    <property type="entry name" value="Lactate_DH/Glyco_Ohase_4_C"/>
</dbReference>
<dbReference type="SUPFAM" id="SSF51735">
    <property type="entry name" value="NAD(P)-binding Rossmann-fold domains"/>
    <property type="match status" value="1"/>
</dbReference>
<evidence type="ECO:0000256" key="2">
    <source>
        <dbReference type="ARBA" id="ARBA00023027"/>
    </source>
</evidence>
<dbReference type="InterPro" id="IPR022383">
    <property type="entry name" value="Lactate/malate_DH_C"/>
</dbReference>
<feature type="domain" description="Lactate/malate dehydrogenase N-terminal" evidence="4">
    <location>
        <begin position="83"/>
        <end position="221"/>
    </location>
</feature>
<dbReference type="AlphaFoldDB" id="A0A9P0BKG2"/>
<evidence type="ECO:0000313" key="6">
    <source>
        <dbReference type="EMBL" id="CAH0578392.1"/>
    </source>
</evidence>
<accession>A0A9P0BKG2</accession>
<sequence>MILQNFARFPHLSSGVKKHLILNVACVYQGVLPFHIKSMNRNYTTKGDSPDMEDRRNRPCKQFTTIGKMLNSITNKTFAGANKVSIIGLDDIGTSTVMALLTQNVTDNICMIDLNEDLLKGEHLDIQYSALFLNNPSIVASKDPCATRDSKVCVVTTGTFKGREEDEPQYIARNAAIIRAIVPTLVKHSPNAIYIVASEPVDVLSFITWKLSGVPKNRVIGTGTMLDTARFRYLLSDKLGIAPDFCQGVVIGQSGDRCVPVWSSVEIAGVRLKDLNPQIGNENDPEFWSEVHQEVVKTAEDLKQLKRNPCWSIALAVSRLCRAIFTNENTVIPVSTHAKSEHSIREDVFLSLPCVIGRAGVTDIVRQTLNETESIQLRRCAENVAQMHEWANKIVT</sequence>
<dbReference type="GO" id="GO:0004459">
    <property type="term" value="F:L-lactate dehydrogenase (NAD+) activity"/>
    <property type="evidence" value="ECO:0007669"/>
    <property type="project" value="TreeGrafter"/>
</dbReference>
<keyword evidence="2" id="KW-0520">NAD</keyword>
<dbReference type="GO" id="GO:0006089">
    <property type="term" value="P:lactate metabolic process"/>
    <property type="evidence" value="ECO:0007669"/>
    <property type="project" value="TreeGrafter"/>
</dbReference>
<evidence type="ECO:0008006" key="8">
    <source>
        <dbReference type="Google" id="ProtNLM"/>
    </source>
</evidence>
<comment type="similarity">
    <text evidence="3">Belongs to the LDH/MDH superfamily.</text>
</comment>
<dbReference type="InterPro" id="IPR036291">
    <property type="entry name" value="NAD(P)-bd_dom_sf"/>
</dbReference>
<dbReference type="Proteomes" id="UP001154114">
    <property type="component" value="Chromosome 1"/>
</dbReference>
<evidence type="ECO:0000313" key="7">
    <source>
        <dbReference type="Proteomes" id="UP001154114"/>
    </source>
</evidence>
<keyword evidence="7" id="KW-1185">Reference proteome</keyword>
<organism evidence="6 7">
    <name type="scientific">Chrysodeixis includens</name>
    <name type="common">Soybean looper</name>
    <name type="synonym">Pseudoplusia includens</name>
    <dbReference type="NCBI Taxonomy" id="689277"/>
    <lineage>
        <taxon>Eukaryota</taxon>
        <taxon>Metazoa</taxon>
        <taxon>Ecdysozoa</taxon>
        <taxon>Arthropoda</taxon>
        <taxon>Hexapoda</taxon>
        <taxon>Insecta</taxon>
        <taxon>Pterygota</taxon>
        <taxon>Neoptera</taxon>
        <taxon>Endopterygota</taxon>
        <taxon>Lepidoptera</taxon>
        <taxon>Glossata</taxon>
        <taxon>Ditrysia</taxon>
        <taxon>Noctuoidea</taxon>
        <taxon>Noctuidae</taxon>
        <taxon>Plusiinae</taxon>
        <taxon>Chrysodeixis</taxon>
    </lineage>
</organism>
<dbReference type="SUPFAM" id="SSF56327">
    <property type="entry name" value="LDH C-terminal domain-like"/>
    <property type="match status" value="1"/>
</dbReference>
<evidence type="ECO:0000259" key="5">
    <source>
        <dbReference type="Pfam" id="PF02866"/>
    </source>
</evidence>
<evidence type="ECO:0000256" key="1">
    <source>
        <dbReference type="ARBA" id="ARBA00023002"/>
    </source>
</evidence>
<dbReference type="PANTHER" id="PTHR43128">
    <property type="entry name" value="L-2-HYDROXYCARBOXYLATE DEHYDROGENASE (NAD(P)(+))"/>
    <property type="match status" value="1"/>
</dbReference>
<dbReference type="Pfam" id="PF00056">
    <property type="entry name" value="Ldh_1_N"/>
    <property type="match status" value="1"/>
</dbReference>
<evidence type="ECO:0000259" key="4">
    <source>
        <dbReference type="Pfam" id="PF00056"/>
    </source>
</evidence>
<feature type="domain" description="Lactate/malate dehydrogenase C-terminal" evidence="5">
    <location>
        <begin position="224"/>
        <end position="383"/>
    </location>
</feature>
<name>A0A9P0BKG2_CHRIL</name>
<dbReference type="EMBL" id="LR824004">
    <property type="protein sequence ID" value="CAH0578392.1"/>
    <property type="molecule type" value="Genomic_DNA"/>
</dbReference>
<dbReference type="Gene3D" id="3.40.50.720">
    <property type="entry name" value="NAD(P)-binding Rossmann-like Domain"/>
    <property type="match status" value="1"/>
</dbReference>
<proteinExistence type="inferred from homology"/>